<organism evidence="3">
    <name type="scientific">marine sediment metagenome</name>
    <dbReference type="NCBI Taxonomy" id="412755"/>
    <lineage>
        <taxon>unclassified sequences</taxon>
        <taxon>metagenomes</taxon>
        <taxon>ecological metagenomes</taxon>
    </lineage>
</organism>
<comment type="caution">
    <text evidence="3">The sequence shown here is derived from an EMBL/GenBank/DDBJ whole genome shotgun (WGS) entry which is preliminary data.</text>
</comment>
<feature type="domain" description="VOC" evidence="2">
    <location>
        <begin position="1"/>
        <end position="58"/>
    </location>
</feature>
<dbReference type="PANTHER" id="PTHR43048:SF3">
    <property type="entry name" value="METHYLMALONYL-COA EPIMERASE, MITOCHONDRIAL"/>
    <property type="match status" value="1"/>
</dbReference>
<protein>
    <recommendedName>
        <fullName evidence="2">VOC domain-containing protein</fullName>
    </recommendedName>
</protein>
<dbReference type="InterPro" id="IPR037523">
    <property type="entry name" value="VOC_core"/>
</dbReference>
<accession>X1M229</accession>
<dbReference type="InterPro" id="IPR051785">
    <property type="entry name" value="MMCE/EMCE_epimerase"/>
</dbReference>
<feature type="domain" description="VOC" evidence="2">
    <location>
        <begin position="84"/>
        <end position="223"/>
    </location>
</feature>
<dbReference type="PROSITE" id="PS51819">
    <property type="entry name" value="VOC"/>
    <property type="match status" value="2"/>
</dbReference>
<sequence length="235" mass="26188">HGEGIHHLQFQVEDVDWVAEILAKEGFPSMQSGHSGDTGAYSYVDIKPLHTIWEVVHEPGKKAGKVTRYPESEETSPAKVKVKNIIQVALAVHDVQMVAANYWNILGIGPWDIYEVKPPTLYDRTYHGKPGNFTYWLALTMAGQVQLELAQPISGDNVYSDFMAEHSEGLHHVAFTVDDINETTQMMNKEGFSTLMSGGFSDGGFAYYDTLGPLKVILEAFQVPETMPPPMTRYP</sequence>
<proteinExistence type="predicted"/>
<keyword evidence="1" id="KW-0479">Metal-binding</keyword>
<evidence type="ECO:0000313" key="3">
    <source>
        <dbReference type="EMBL" id="GAI08725.1"/>
    </source>
</evidence>
<dbReference type="GO" id="GO:0046872">
    <property type="term" value="F:metal ion binding"/>
    <property type="evidence" value="ECO:0007669"/>
    <property type="project" value="UniProtKB-KW"/>
</dbReference>
<dbReference type="Gene3D" id="3.10.180.10">
    <property type="entry name" value="2,3-Dihydroxybiphenyl 1,2-Dioxygenase, domain 1"/>
    <property type="match status" value="2"/>
</dbReference>
<name>X1M229_9ZZZZ</name>
<evidence type="ECO:0000259" key="2">
    <source>
        <dbReference type="PROSITE" id="PS51819"/>
    </source>
</evidence>
<dbReference type="PANTHER" id="PTHR43048">
    <property type="entry name" value="METHYLMALONYL-COA EPIMERASE"/>
    <property type="match status" value="1"/>
</dbReference>
<dbReference type="EMBL" id="BARV01011499">
    <property type="protein sequence ID" value="GAI08725.1"/>
    <property type="molecule type" value="Genomic_DNA"/>
</dbReference>
<evidence type="ECO:0000256" key="1">
    <source>
        <dbReference type="ARBA" id="ARBA00022723"/>
    </source>
</evidence>
<dbReference type="Pfam" id="PF13669">
    <property type="entry name" value="Glyoxalase_4"/>
    <property type="match status" value="1"/>
</dbReference>
<dbReference type="GO" id="GO:0004493">
    <property type="term" value="F:methylmalonyl-CoA epimerase activity"/>
    <property type="evidence" value="ECO:0007669"/>
    <property type="project" value="TreeGrafter"/>
</dbReference>
<gene>
    <name evidence="3" type="ORF">S06H3_21784</name>
</gene>
<dbReference type="InterPro" id="IPR029068">
    <property type="entry name" value="Glyas_Bleomycin-R_OHBP_Dase"/>
</dbReference>
<dbReference type="SUPFAM" id="SSF54593">
    <property type="entry name" value="Glyoxalase/Bleomycin resistance protein/Dihydroxybiphenyl dioxygenase"/>
    <property type="match status" value="2"/>
</dbReference>
<dbReference type="GO" id="GO:0046491">
    <property type="term" value="P:L-methylmalonyl-CoA metabolic process"/>
    <property type="evidence" value="ECO:0007669"/>
    <property type="project" value="TreeGrafter"/>
</dbReference>
<feature type="non-terminal residue" evidence="3">
    <location>
        <position position="1"/>
    </location>
</feature>
<dbReference type="AlphaFoldDB" id="X1M229"/>
<reference evidence="3" key="1">
    <citation type="journal article" date="2014" name="Front. Microbiol.">
        <title>High frequency of phylogenetically diverse reductive dehalogenase-homologous genes in deep subseafloor sedimentary metagenomes.</title>
        <authorList>
            <person name="Kawai M."/>
            <person name="Futagami T."/>
            <person name="Toyoda A."/>
            <person name="Takaki Y."/>
            <person name="Nishi S."/>
            <person name="Hori S."/>
            <person name="Arai W."/>
            <person name="Tsubouchi T."/>
            <person name="Morono Y."/>
            <person name="Uchiyama I."/>
            <person name="Ito T."/>
            <person name="Fujiyama A."/>
            <person name="Inagaki F."/>
            <person name="Takami H."/>
        </authorList>
    </citation>
    <scope>NUCLEOTIDE SEQUENCE</scope>
    <source>
        <strain evidence="3">Expedition CK06-06</strain>
    </source>
</reference>